<evidence type="ECO:0000313" key="2">
    <source>
        <dbReference type="EMBL" id="SLM24917.1"/>
    </source>
</evidence>
<evidence type="ECO:0000313" key="1">
    <source>
        <dbReference type="EMBL" id="MDN8670257.1"/>
    </source>
</evidence>
<proteinExistence type="predicted"/>
<reference evidence="1" key="3">
    <citation type="submission" date="2023-07" db="EMBL/GenBank/DDBJ databases">
        <title>Stenotrophomonas isolates from soil.</title>
        <authorList>
            <person name="Sharma V."/>
            <person name="Zur-Pinska J."/>
            <person name="Hay A.G."/>
        </authorList>
    </citation>
    <scope>NUCLEOTIDE SEQUENCE</scope>
    <source>
        <strain evidence="1">C2</strain>
    </source>
</reference>
<dbReference type="EMBL" id="FWEU01000003">
    <property type="protein sequence ID" value="SLM24917.1"/>
    <property type="molecule type" value="Genomic_DNA"/>
</dbReference>
<dbReference type="Proteomes" id="UP001174315">
    <property type="component" value="Unassembled WGS sequence"/>
</dbReference>
<keyword evidence="4" id="KW-1185">Reference proteome</keyword>
<sequence length="99" mass="10980">MANLTYHPPLGVRWLTFRLRNGQSIGPEKLRAVWSDAAETNNCSVRREHVEGAGFVYALYAPSGLCVPRRAELRMRLLLEEAGYAFSMGVLTGSHPAYG</sequence>
<name>A0A1W1GZZ6_9GAMM</name>
<accession>A0A1W1GZZ6</accession>
<reference evidence="3" key="2">
    <citation type="submission" date="2016-10" db="EMBL/GenBank/DDBJ databases">
        <authorList>
            <person name="Varghese N."/>
        </authorList>
    </citation>
    <scope>NUCLEOTIDE SEQUENCE [LARGE SCALE GENOMIC DNA]</scope>
    <source>
        <strain evidence="3">92MFCol6.1</strain>
    </source>
</reference>
<organism evidence="2 3">
    <name type="scientific">Stenotrophomonas indicatrix</name>
    <dbReference type="NCBI Taxonomy" id="2045451"/>
    <lineage>
        <taxon>Bacteria</taxon>
        <taxon>Pseudomonadati</taxon>
        <taxon>Pseudomonadota</taxon>
        <taxon>Gammaproteobacteria</taxon>
        <taxon>Lysobacterales</taxon>
        <taxon>Lysobacteraceae</taxon>
        <taxon>Stenotrophomonas</taxon>
    </lineage>
</organism>
<reference evidence="2" key="1">
    <citation type="submission" date="2016-10" db="EMBL/GenBank/DDBJ databases">
        <authorList>
            <person name="de Groot N.N."/>
        </authorList>
    </citation>
    <scope>NUCLEOTIDE SEQUENCE [LARGE SCALE GENOMIC DNA]</scope>
    <source>
        <strain evidence="2">92MFCol6.1</strain>
    </source>
</reference>
<gene>
    <name evidence="1" type="ORF">Q0S36_13015</name>
    <name evidence="2" type="ORF">SAMN04488690_2645</name>
</gene>
<dbReference type="GeneID" id="64106281"/>
<evidence type="ECO:0000313" key="3">
    <source>
        <dbReference type="Proteomes" id="UP000191133"/>
    </source>
</evidence>
<dbReference type="RefSeq" id="WP_025879032.1">
    <property type="nucleotide sequence ID" value="NZ_CBCSJV010000020.1"/>
</dbReference>
<dbReference type="Proteomes" id="UP000191133">
    <property type="component" value="Unassembled WGS sequence"/>
</dbReference>
<dbReference type="AlphaFoldDB" id="A0A1W1GZZ6"/>
<protein>
    <submittedName>
        <fullName evidence="2">Uncharacterized protein</fullName>
    </submittedName>
</protein>
<dbReference type="EMBL" id="JAUKNN010000031">
    <property type="protein sequence ID" value="MDN8670257.1"/>
    <property type="molecule type" value="Genomic_DNA"/>
</dbReference>
<evidence type="ECO:0000313" key="4">
    <source>
        <dbReference type="Proteomes" id="UP001174315"/>
    </source>
</evidence>